<proteinExistence type="predicted"/>
<protein>
    <submittedName>
        <fullName evidence="2">Uncharacterized protein</fullName>
    </submittedName>
</protein>
<comment type="caution">
    <text evidence="2">The sequence shown here is derived from an EMBL/GenBank/DDBJ whole genome shotgun (WGS) entry which is preliminary data.</text>
</comment>
<evidence type="ECO:0000256" key="1">
    <source>
        <dbReference type="SAM" id="MobiDB-lite"/>
    </source>
</evidence>
<feature type="region of interest" description="Disordered" evidence="1">
    <location>
        <begin position="198"/>
        <end position="219"/>
    </location>
</feature>
<dbReference type="EMBL" id="LNQE01001916">
    <property type="protein sequence ID" value="KUG02605.1"/>
    <property type="molecule type" value="Genomic_DNA"/>
</dbReference>
<dbReference type="AlphaFoldDB" id="A0A0W8E2F0"/>
<name>A0A0W8E2F0_9ZZZZ</name>
<organism evidence="2">
    <name type="scientific">hydrocarbon metagenome</name>
    <dbReference type="NCBI Taxonomy" id="938273"/>
    <lineage>
        <taxon>unclassified sequences</taxon>
        <taxon>metagenomes</taxon>
        <taxon>ecological metagenomes</taxon>
    </lineage>
</organism>
<evidence type="ECO:0000313" key="2">
    <source>
        <dbReference type="EMBL" id="KUG02605.1"/>
    </source>
</evidence>
<reference evidence="2" key="1">
    <citation type="journal article" date="2015" name="Proc. Natl. Acad. Sci. U.S.A.">
        <title>Networks of energetic and metabolic interactions define dynamics in microbial communities.</title>
        <authorList>
            <person name="Embree M."/>
            <person name="Liu J.K."/>
            <person name="Al-Bassam M.M."/>
            <person name="Zengler K."/>
        </authorList>
    </citation>
    <scope>NUCLEOTIDE SEQUENCE</scope>
</reference>
<sequence>MNNVQLKTTPVIEEMSKLNFSGNVIPQNWFNFIKFPSGKPDLLGIMLLSEIIYWYRPTEIRDEVTGQIIGYKKKFKADKLQRNYQSFADQFGVSKRQVQDAARRLKEAGLITIELRIITSDTGMILSNVPFFEPVIPGIKQITYPHLQQGGSCNQLHEGMKPNVRGSCNQLHEVMQPNVIGHVTNYMTYTETTTEITTENNDDGELHPASNKNAPDGAKKNDGENYMCLIPDHDPAKVLAEYDIQFSFKNPGVQTCLEKLKKYTPEQLRTIGRVLKEKETAGKISNAEGLLLKDSGVCDQILNNKFYPNRRKMKKPTEQEYEIFVAPPR</sequence>
<accession>A0A0W8E2F0</accession>
<gene>
    <name evidence="2" type="ORF">ASZ90_019973</name>
</gene>